<organism evidence="2">
    <name type="scientific">Petromyces alliaceus</name>
    <name type="common">Aspergillus alliaceus</name>
    <dbReference type="NCBI Taxonomy" id="209559"/>
    <lineage>
        <taxon>Eukaryota</taxon>
        <taxon>Fungi</taxon>
        <taxon>Dikarya</taxon>
        <taxon>Ascomycota</taxon>
        <taxon>Pezizomycotina</taxon>
        <taxon>Eurotiomycetes</taxon>
        <taxon>Eurotiomycetidae</taxon>
        <taxon>Eurotiales</taxon>
        <taxon>Aspergillaceae</taxon>
        <taxon>Aspergillus</taxon>
        <taxon>Aspergillus subgen. Circumdati</taxon>
    </lineage>
</organism>
<sequence length="205" mass="21366">MHPKHLLLTLAATLVSAKEDKTTVPGWDATGISFSIPTYTGTAASVAGINAEETTYHISCTKGAPKEYCQIDKPWTMIQGKETFSMTGSYTVGTTETDRITATRHYDCKFKNYSESASCSFSVTVTGSVGGGPWSSSALLETSIPSSNVGFYDMVVTGGVDKFTKPEATKTPGAAAGKLVNARAVATGVPLAGAAAVALVSELYT</sequence>
<feature type="signal peptide" evidence="1">
    <location>
        <begin position="1"/>
        <end position="17"/>
    </location>
</feature>
<name>A0A5N7BXL8_PETAA</name>
<evidence type="ECO:0008006" key="3">
    <source>
        <dbReference type="Google" id="ProtNLM"/>
    </source>
</evidence>
<proteinExistence type="predicted"/>
<evidence type="ECO:0000256" key="1">
    <source>
        <dbReference type="SAM" id="SignalP"/>
    </source>
</evidence>
<dbReference type="Proteomes" id="UP000326877">
    <property type="component" value="Unassembled WGS sequence"/>
</dbReference>
<feature type="chain" id="PRO_5024890238" description="Ig-like domain-containing protein" evidence="1">
    <location>
        <begin position="18"/>
        <end position="205"/>
    </location>
</feature>
<keyword evidence="1" id="KW-0732">Signal</keyword>
<protein>
    <recommendedName>
        <fullName evidence="3">Ig-like domain-containing protein</fullName>
    </recommendedName>
</protein>
<dbReference type="AlphaFoldDB" id="A0A5N7BXL8"/>
<accession>A0A5N7BXL8</accession>
<evidence type="ECO:0000313" key="2">
    <source>
        <dbReference type="EMBL" id="KAE8386509.1"/>
    </source>
</evidence>
<dbReference type="EMBL" id="ML735310">
    <property type="protein sequence ID" value="KAE8386509.1"/>
    <property type="molecule type" value="Genomic_DNA"/>
</dbReference>
<reference evidence="2" key="1">
    <citation type="submission" date="2019-04" db="EMBL/GenBank/DDBJ databases">
        <title>Friends and foes A comparative genomics studyof 23 Aspergillus species from section Flavi.</title>
        <authorList>
            <consortium name="DOE Joint Genome Institute"/>
            <person name="Kjaerbolling I."/>
            <person name="Vesth T."/>
            <person name="Frisvad J.C."/>
            <person name="Nybo J.L."/>
            <person name="Theobald S."/>
            <person name="Kildgaard S."/>
            <person name="Isbrandt T."/>
            <person name="Kuo A."/>
            <person name="Sato A."/>
            <person name="Lyhne E.K."/>
            <person name="Kogle M.E."/>
            <person name="Wiebenga A."/>
            <person name="Kun R.S."/>
            <person name="Lubbers R.J."/>
            <person name="Makela M.R."/>
            <person name="Barry K."/>
            <person name="Chovatia M."/>
            <person name="Clum A."/>
            <person name="Daum C."/>
            <person name="Haridas S."/>
            <person name="He G."/>
            <person name="LaButti K."/>
            <person name="Lipzen A."/>
            <person name="Mondo S."/>
            <person name="Riley R."/>
            <person name="Salamov A."/>
            <person name="Simmons B.A."/>
            <person name="Magnuson J.K."/>
            <person name="Henrissat B."/>
            <person name="Mortensen U.H."/>
            <person name="Larsen T.O."/>
            <person name="Devries R.P."/>
            <person name="Grigoriev I.V."/>
            <person name="Machida M."/>
            <person name="Baker S.E."/>
            <person name="Andersen M.R."/>
        </authorList>
    </citation>
    <scope>NUCLEOTIDE SEQUENCE [LARGE SCALE GENOMIC DNA]</scope>
    <source>
        <strain evidence="2">IBT 14317</strain>
    </source>
</reference>
<dbReference type="OrthoDB" id="4991875at2759"/>
<gene>
    <name evidence="2" type="ORF">BDV23DRAFT_187219</name>
</gene>